<evidence type="ECO:0000313" key="3">
    <source>
        <dbReference type="Proteomes" id="UP000054538"/>
    </source>
</evidence>
<accession>A0A0D0D9S5</accession>
<feature type="region of interest" description="Disordered" evidence="1">
    <location>
        <begin position="1"/>
        <end position="23"/>
    </location>
</feature>
<evidence type="ECO:0000313" key="2">
    <source>
        <dbReference type="EMBL" id="KIK77234.1"/>
    </source>
</evidence>
<keyword evidence="3" id="KW-1185">Reference proteome</keyword>
<protein>
    <submittedName>
        <fullName evidence="2">Uncharacterized protein</fullName>
    </submittedName>
</protein>
<dbReference type="InParanoid" id="A0A0D0D9S5"/>
<proteinExistence type="predicted"/>
<sequence>MRDVGCGHGCDREEVERGGKRGKPQLYERRRILKEKMPSETRCSDCGSARGSSNYSNVLGRIIGPANKKHSMLCISRRSIASKHLALDCGELLTRNNLIFSRSSQPIMGLDSPCSRYKFLFWNIIKT</sequence>
<organism evidence="2 3">
    <name type="scientific">Paxillus rubicundulus Ve08.2h10</name>
    <dbReference type="NCBI Taxonomy" id="930991"/>
    <lineage>
        <taxon>Eukaryota</taxon>
        <taxon>Fungi</taxon>
        <taxon>Dikarya</taxon>
        <taxon>Basidiomycota</taxon>
        <taxon>Agaricomycotina</taxon>
        <taxon>Agaricomycetes</taxon>
        <taxon>Agaricomycetidae</taxon>
        <taxon>Boletales</taxon>
        <taxon>Paxilineae</taxon>
        <taxon>Paxillaceae</taxon>
        <taxon>Paxillus</taxon>
    </lineage>
</organism>
<feature type="compositionally biased region" description="Basic and acidic residues" evidence="1">
    <location>
        <begin position="1"/>
        <end position="19"/>
    </location>
</feature>
<gene>
    <name evidence="2" type="ORF">PAXRUDRAFT_390243</name>
</gene>
<reference evidence="3" key="2">
    <citation type="submission" date="2015-01" db="EMBL/GenBank/DDBJ databases">
        <title>Evolutionary Origins and Diversification of the Mycorrhizal Mutualists.</title>
        <authorList>
            <consortium name="DOE Joint Genome Institute"/>
            <consortium name="Mycorrhizal Genomics Consortium"/>
            <person name="Kohler A."/>
            <person name="Kuo A."/>
            <person name="Nagy L.G."/>
            <person name="Floudas D."/>
            <person name="Copeland A."/>
            <person name="Barry K.W."/>
            <person name="Cichocki N."/>
            <person name="Veneault-Fourrey C."/>
            <person name="LaButti K."/>
            <person name="Lindquist E.A."/>
            <person name="Lipzen A."/>
            <person name="Lundell T."/>
            <person name="Morin E."/>
            <person name="Murat C."/>
            <person name="Riley R."/>
            <person name="Ohm R."/>
            <person name="Sun H."/>
            <person name="Tunlid A."/>
            <person name="Henrissat B."/>
            <person name="Grigoriev I.V."/>
            <person name="Hibbett D.S."/>
            <person name="Martin F."/>
        </authorList>
    </citation>
    <scope>NUCLEOTIDE SEQUENCE [LARGE SCALE GENOMIC DNA]</scope>
    <source>
        <strain evidence="3">Ve08.2h10</strain>
    </source>
</reference>
<name>A0A0D0D9S5_9AGAM</name>
<reference evidence="2 3" key="1">
    <citation type="submission" date="2014-04" db="EMBL/GenBank/DDBJ databases">
        <authorList>
            <consortium name="DOE Joint Genome Institute"/>
            <person name="Kuo A."/>
            <person name="Kohler A."/>
            <person name="Jargeat P."/>
            <person name="Nagy L.G."/>
            <person name="Floudas D."/>
            <person name="Copeland A."/>
            <person name="Barry K.W."/>
            <person name="Cichocki N."/>
            <person name="Veneault-Fourrey C."/>
            <person name="LaButti K."/>
            <person name="Lindquist E.A."/>
            <person name="Lipzen A."/>
            <person name="Lundell T."/>
            <person name="Morin E."/>
            <person name="Murat C."/>
            <person name="Sun H."/>
            <person name="Tunlid A."/>
            <person name="Henrissat B."/>
            <person name="Grigoriev I.V."/>
            <person name="Hibbett D.S."/>
            <person name="Martin F."/>
            <person name="Nordberg H.P."/>
            <person name="Cantor M.N."/>
            <person name="Hua S.X."/>
        </authorList>
    </citation>
    <scope>NUCLEOTIDE SEQUENCE [LARGE SCALE GENOMIC DNA]</scope>
    <source>
        <strain evidence="2 3">Ve08.2h10</strain>
    </source>
</reference>
<dbReference type="Proteomes" id="UP000054538">
    <property type="component" value="Unassembled WGS sequence"/>
</dbReference>
<dbReference type="HOGENOM" id="CLU_1971248_0_0_1"/>
<dbReference type="EMBL" id="KN827076">
    <property type="protein sequence ID" value="KIK77234.1"/>
    <property type="molecule type" value="Genomic_DNA"/>
</dbReference>
<evidence type="ECO:0000256" key="1">
    <source>
        <dbReference type="SAM" id="MobiDB-lite"/>
    </source>
</evidence>
<dbReference type="AlphaFoldDB" id="A0A0D0D9S5"/>